<name>A0A0F8YGV3_9ZZZZ</name>
<evidence type="ECO:0000313" key="1">
    <source>
        <dbReference type="EMBL" id="KKK80632.1"/>
    </source>
</evidence>
<dbReference type="InterPro" id="IPR027434">
    <property type="entry name" value="Homing_endonucl"/>
</dbReference>
<gene>
    <name evidence="1" type="ORF">LCGC14_2821530</name>
</gene>
<evidence type="ECO:0008006" key="2">
    <source>
        <dbReference type="Google" id="ProtNLM"/>
    </source>
</evidence>
<proteinExistence type="predicted"/>
<dbReference type="EMBL" id="LAZR01053490">
    <property type="protein sequence ID" value="KKK80632.1"/>
    <property type="molecule type" value="Genomic_DNA"/>
</dbReference>
<sequence length="124" mass="14491">MATKWTQKENDVLYKHWKNSIKENILLMLPKRTWASIVIQSSKLKIKRELNPNKLCDLSGLLIDTPISFYWIGFLLADGHFSKRHRVKLVLADKDIEHLNKFKQFVKHRGSDDKRNGATGIQCM</sequence>
<organism evidence="1">
    <name type="scientific">marine sediment metagenome</name>
    <dbReference type="NCBI Taxonomy" id="412755"/>
    <lineage>
        <taxon>unclassified sequences</taxon>
        <taxon>metagenomes</taxon>
        <taxon>ecological metagenomes</taxon>
    </lineage>
</organism>
<comment type="caution">
    <text evidence="1">The sequence shown here is derived from an EMBL/GenBank/DDBJ whole genome shotgun (WGS) entry which is preliminary data.</text>
</comment>
<dbReference type="AlphaFoldDB" id="A0A0F8YGV3"/>
<reference evidence="1" key="1">
    <citation type="journal article" date="2015" name="Nature">
        <title>Complex archaea that bridge the gap between prokaryotes and eukaryotes.</title>
        <authorList>
            <person name="Spang A."/>
            <person name="Saw J.H."/>
            <person name="Jorgensen S.L."/>
            <person name="Zaremba-Niedzwiedzka K."/>
            <person name="Martijn J."/>
            <person name="Lind A.E."/>
            <person name="van Eijk R."/>
            <person name="Schleper C."/>
            <person name="Guy L."/>
            <person name="Ettema T.J."/>
        </authorList>
    </citation>
    <scope>NUCLEOTIDE SEQUENCE</scope>
</reference>
<accession>A0A0F8YGV3</accession>
<feature type="non-terminal residue" evidence="1">
    <location>
        <position position="124"/>
    </location>
</feature>
<dbReference type="Gene3D" id="3.10.28.10">
    <property type="entry name" value="Homing endonucleases"/>
    <property type="match status" value="1"/>
</dbReference>
<protein>
    <recommendedName>
        <fullName evidence="2">Homing endonuclease LAGLIDADG domain-containing protein</fullName>
    </recommendedName>
</protein>